<dbReference type="Pfam" id="PF01370">
    <property type="entry name" value="Epimerase"/>
    <property type="match status" value="1"/>
</dbReference>
<dbReference type="RefSeq" id="WP_269421599.1">
    <property type="nucleotide sequence ID" value="NZ_JAPWGY010000001.1"/>
</dbReference>
<accession>A0ABT4LE69</accession>
<sequence>MSRILVTGGCGFIGRHTVATLLAAGHEVIRLSRSQHSSHKSSNEDVFIGDLLWDGEPERIARDIRADLLVHLAWETEHGHFWHAESNRQWEAQSVRLVEAFWDAGGARAVCAGTCAEYDWKSLGQDENLDEDHSALVPATLYGQSKLSCFKSLRIRSAAGAGALAWGRVFLLFGSGEAPTRFIPAVIRALLANKEAPMSSGQQVRDFMDSRDVGAAFAELALSRAEGAFNISSGQGRSLLSIAEMIADKLGKRDLLRPGAYPDREAEPYRLVGSNQKLIKEVGFDVRFSLEQGLDDCLSYWRNEVDL</sequence>
<dbReference type="InterPro" id="IPR001509">
    <property type="entry name" value="Epimerase_deHydtase"/>
</dbReference>
<evidence type="ECO:0000259" key="3">
    <source>
        <dbReference type="Pfam" id="PF01370"/>
    </source>
</evidence>
<keyword evidence="5" id="KW-1185">Reference proteome</keyword>
<dbReference type="Proteomes" id="UP001069802">
    <property type="component" value="Unassembled WGS sequence"/>
</dbReference>
<organism evidence="4 5">
    <name type="scientific">Kiloniella laminariae</name>
    <dbReference type="NCBI Taxonomy" id="454162"/>
    <lineage>
        <taxon>Bacteria</taxon>
        <taxon>Pseudomonadati</taxon>
        <taxon>Pseudomonadota</taxon>
        <taxon>Alphaproteobacteria</taxon>
        <taxon>Rhodospirillales</taxon>
        <taxon>Kiloniellaceae</taxon>
        <taxon>Kiloniella</taxon>
    </lineage>
</organism>
<feature type="domain" description="NAD-dependent epimerase/dehydratase" evidence="3">
    <location>
        <begin position="4"/>
        <end position="231"/>
    </location>
</feature>
<gene>
    <name evidence="4" type="ORF">O4H49_01305</name>
</gene>
<dbReference type="PANTHER" id="PTHR43000">
    <property type="entry name" value="DTDP-D-GLUCOSE 4,6-DEHYDRATASE-RELATED"/>
    <property type="match status" value="1"/>
</dbReference>
<reference evidence="4" key="1">
    <citation type="submission" date="2022-12" db="EMBL/GenBank/DDBJ databases">
        <title>Bacterial isolates from different developmental stages of Nematostella vectensis.</title>
        <authorList>
            <person name="Fraune S."/>
        </authorList>
    </citation>
    <scope>NUCLEOTIDE SEQUENCE</scope>
    <source>
        <strain evidence="4">G21630-S1</strain>
    </source>
</reference>
<evidence type="ECO:0000313" key="5">
    <source>
        <dbReference type="Proteomes" id="UP001069802"/>
    </source>
</evidence>
<comment type="pathway">
    <text evidence="1">Bacterial outer membrane biogenesis; LPS O-antigen biosynthesis.</text>
</comment>
<protein>
    <submittedName>
        <fullName evidence="4">NAD(P)-dependent oxidoreductase</fullName>
    </submittedName>
</protein>
<comment type="caution">
    <text evidence="4">The sequence shown here is derived from an EMBL/GenBank/DDBJ whole genome shotgun (WGS) entry which is preliminary data.</text>
</comment>
<comment type="similarity">
    <text evidence="2">Belongs to the NAD(P)-dependent epimerase/dehydratase family.</text>
</comment>
<proteinExistence type="inferred from homology"/>
<name>A0ABT4LE69_9PROT</name>
<evidence type="ECO:0000256" key="2">
    <source>
        <dbReference type="ARBA" id="ARBA00007637"/>
    </source>
</evidence>
<dbReference type="SUPFAM" id="SSF51735">
    <property type="entry name" value="NAD(P)-binding Rossmann-fold domains"/>
    <property type="match status" value="1"/>
</dbReference>
<evidence type="ECO:0000256" key="1">
    <source>
        <dbReference type="ARBA" id="ARBA00005125"/>
    </source>
</evidence>
<dbReference type="EMBL" id="JAPWGY010000001">
    <property type="protein sequence ID" value="MCZ4279393.1"/>
    <property type="molecule type" value="Genomic_DNA"/>
</dbReference>
<dbReference type="Gene3D" id="3.40.50.720">
    <property type="entry name" value="NAD(P)-binding Rossmann-like Domain"/>
    <property type="match status" value="1"/>
</dbReference>
<dbReference type="InterPro" id="IPR036291">
    <property type="entry name" value="NAD(P)-bd_dom_sf"/>
</dbReference>
<evidence type="ECO:0000313" key="4">
    <source>
        <dbReference type="EMBL" id="MCZ4279393.1"/>
    </source>
</evidence>